<organism evidence="3 4">
    <name type="scientific">Ananas comosus</name>
    <name type="common">Pineapple</name>
    <name type="synonym">Ananas ananas</name>
    <dbReference type="NCBI Taxonomy" id="4615"/>
    <lineage>
        <taxon>Eukaryota</taxon>
        <taxon>Viridiplantae</taxon>
        <taxon>Streptophyta</taxon>
        <taxon>Embryophyta</taxon>
        <taxon>Tracheophyta</taxon>
        <taxon>Spermatophyta</taxon>
        <taxon>Magnoliopsida</taxon>
        <taxon>Liliopsida</taxon>
        <taxon>Poales</taxon>
        <taxon>Bromeliaceae</taxon>
        <taxon>Bromelioideae</taxon>
        <taxon>Ananas</taxon>
    </lineage>
</organism>
<proteinExistence type="predicted"/>
<protein>
    <recommendedName>
        <fullName evidence="2">UspA domain-containing protein</fullName>
    </recommendedName>
</protein>
<dbReference type="STRING" id="4615.A0A199W6S1"/>
<comment type="caution">
    <text evidence="3">The sequence shown here is derived from an EMBL/GenBank/DDBJ whole genome shotgun (WGS) entry which is preliminary data.</text>
</comment>
<evidence type="ECO:0000259" key="2">
    <source>
        <dbReference type="Pfam" id="PF00582"/>
    </source>
</evidence>
<evidence type="ECO:0000313" key="3">
    <source>
        <dbReference type="EMBL" id="OAY84941.1"/>
    </source>
</evidence>
<dbReference type="PANTHER" id="PTHR31964:SF122">
    <property type="entry name" value="OS02G0760500 PROTEIN"/>
    <property type="match status" value="1"/>
</dbReference>
<keyword evidence="1" id="KW-0472">Membrane</keyword>
<gene>
    <name evidence="3" type="ORF">ACMD2_09412</name>
</gene>
<dbReference type="AlphaFoldDB" id="A0A199W6S1"/>
<reference evidence="3 4" key="1">
    <citation type="journal article" date="2016" name="DNA Res.">
        <title>The draft genome of MD-2 pineapple using hybrid error correction of long reads.</title>
        <authorList>
            <person name="Redwan R.M."/>
            <person name="Saidin A."/>
            <person name="Kumar S.V."/>
        </authorList>
    </citation>
    <scope>NUCLEOTIDE SEQUENCE [LARGE SCALE GENOMIC DNA]</scope>
    <source>
        <strain evidence="4">cv. MD2</strain>
        <tissue evidence="3">Leaf</tissue>
    </source>
</reference>
<keyword evidence="1" id="KW-0812">Transmembrane</keyword>
<dbReference type="InterPro" id="IPR014729">
    <property type="entry name" value="Rossmann-like_a/b/a_fold"/>
</dbReference>
<dbReference type="PANTHER" id="PTHR31964">
    <property type="entry name" value="ADENINE NUCLEOTIDE ALPHA HYDROLASES-LIKE SUPERFAMILY PROTEIN"/>
    <property type="match status" value="1"/>
</dbReference>
<dbReference type="EMBL" id="LSRQ01000155">
    <property type="protein sequence ID" value="OAY84941.1"/>
    <property type="molecule type" value="Genomic_DNA"/>
</dbReference>
<accession>A0A199W6S1</accession>
<dbReference type="InterPro" id="IPR006016">
    <property type="entry name" value="UspA"/>
</dbReference>
<keyword evidence="1" id="KW-1133">Transmembrane helix</keyword>
<dbReference type="Pfam" id="PF00582">
    <property type="entry name" value="Usp"/>
    <property type="match status" value="1"/>
</dbReference>
<evidence type="ECO:0000256" key="1">
    <source>
        <dbReference type="SAM" id="Phobius"/>
    </source>
</evidence>
<dbReference type="Gene3D" id="3.40.50.620">
    <property type="entry name" value="HUPs"/>
    <property type="match status" value="1"/>
</dbReference>
<sequence>MATGNLGCVVVAVDSSEESMKALRWALDNSARRSRAADPGGLIILHVQPAPSSPRASPGSIPFAVEVTSQTLVPSPLFKSESDHVSCRCGVGDVDVPAFSAAIEAHQRRITDAILKTPWIYAPIETGGGRSEGEDLRGHRKLARDLLVMGVVRWTDQEDVLRKCEQLLHQPCKLPSSRDKGNMSSFSTVFAVVVLAFELRVHLPLTAIEVLALWTAVFSVSSAFCTLLICRYLLRLYKDECGGGFSLYLPVPRSGRLYDNLFLDFLRRLLLSFVGGSAMLLCYVPS</sequence>
<dbReference type="Proteomes" id="UP000092600">
    <property type="component" value="Unassembled WGS sequence"/>
</dbReference>
<feature type="domain" description="UspA" evidence="2">
    <location>
        <begin position="9"/>
        <end position="60"/>
    </location>
</feature>
<feature type="transmembrane region" description="Helical" evidence="1">
    <location>
        <begin position="211"/>
        <end position="234"/>
    </location>
</feature>
<name>A0A199W6S1_ANACO</name>
<evidence type="ECO:0000313" key="4">
    <source>
        <dbReference type="Proteomes" id="UP000092600"/>
    </source>
</evidence>